<dbReference type="InterPro" id="IPR045628">
    <property type="entry name" value="Lhr_WH_dom"/>
</dbReference>
<dbReference type="Proteomes" id="UP000000851">
    <property type="component" value="Chromosome"/>
</dbReference>
<dbReference type="CDD" id="cd18796">
    <property type="entry name" value="SF2_C_LHR"/>
    <property type="match status" value="1"/>
</dbReference>
<dbReference type="Pfam" id="PF23236">
    <property type="entry name" value="WHD_2nd_Lhr"/>
    <property type="match status" value="1"/>
</dbReference>
<dbReference type="SMART" id="SM00487">
    <property type="entry name" value="DEXDc"/>
    <property type="match status" value="1"/>
</dbReference>
<keyword evidence="6" id="KW-0238">DNA-binding</keyword>
<dbReference type="InterPro" id="IPR055368">
    <property type="entry name" value="WH3_Lhr"/>
</dbReference>
<dbReference type="InterPro" id="IPR052511">
    <property type="entry name" value="ATP-dep_Helicase"/>
</dbReference>
<dbReference type="EMBL" id="CP001700">
    <property type="protein sequence ID" value="ACU70499.1"/>
    <property type="molecule type" value="Genomic_DNA"/>
</dbReference>
<name>C7QAA1_CATAD</name>
<dbReference type="InterPro" id="IPR014001">
    <property type="entry name" value="Helicase_ATP-bd"/>
</dbReference>
<dbReference type="InParanoid" id="C7QAA1"/>
<evidence type="ECO:0000256" key="8">
    <source>
        <dbReference type="ARBA" id="ARBA00023235"/>
    </source>
</evidence>
<feature type="domain" description="Helicase C-terminal" evidence="11">
    <location>
        <begin position="281"/>
        <end position="500"/>
    </location>
</feature>
<dbReference type="KEGG" id="cai:Caci_1578"/>
<evidence type="ECO:0000259" key="10">
    <source>
        <dbReference type="PROSITE" id="PS51192"/>
    </source>
</evidence>
<keyword evidence="8" id="KW-0413">Isomerase</keyword>
<dbReference type="STRING" id="479433.Caci_1578"/>
<reference evidence="12 13" key="1">
    <citation type="journal article" date="2009" name="Stand. Genomic Sci.">
        <title>Complete genome sequence of Catenulispora acidiphila type strain (ID 139908).</title>
        <authorList>
            <person name="Copeland A."/>
            <person name="Lapidus A."/>
            <person name="Glavina Del Rio T."/>
            <person name="Nolan M."/>
            <person name="Lucas S."/>
            <person name="Chen F."/>
            <person name="Tice H."/>
            <person name="Cheng J.F."/>
            <person name="Bruce D."/>
            <person name="Goodwin L."/>
            <person name="Pitluck S."/>
            <person name="Mikhailova N."/>
            <person name="Pati A."/>
            <person name="Ivanova N."/>
            <person name="Mavromatis K."/>
            <person name="Chen A."/>
            <person name="Palaniappan K."/>
            <person name="Chain P."/>
            <person name="Land M."/>
            <person name="Hauser L."/>
            <person name="Chang Y.J."/>
            <person name="Jeffries C.D."/>
            <person name="Chertkov O."/>
            <person name="Brettin T."/>
            <person name="Detter J.C."/>
            <person name="Han C."/>
            <person name="Ali Z."/>
            <person name="Tindall B.J."/>
            <person name="Goker M."/>
            <person name="Bristow J."/>
            <person name="Eisen J.A."/>
            <person name="Markowitz V."/>
            <person name="Hugenholtz P."/>
            <person name="Kyrpides N.C."/>
            <person name="Klenk H.P."/>
        </authorList>
    </citation>
    <scope>NUCLEOTIDE SEQUENCE [LARGE SCALE GENOMIC DNA]</scope>
    <source>
        <strain evidence="13">DSM 44928 / JCM 14897 / NBRC 102108 / NRRL B-24433 / ID139908</strain>
    </source>
</reference>
<keyword evidence="3" id="KW-0378">Hydrolase</keyword>
<dbReference type="InterPro" id="IPR013701">
    <property type="entry name" value="Lhr-like_DEAD/DEAH_assoc"/>
</dbReference>
<dbReference type="InterPro" id="IPR055367">
    <property type="entry name" value="WH4_Lhr"/>
</dbReference>
<evidence type="ECO:0000256" key="5">
    <source>
        <dbReference type="ARBA" id="ARBA00022840"/>
    </source>
</evidence>
<dbReference type="NCBIfam" id="NF007284">
    <property type="entry name" value="PRK09751.1"/>
    <property type="match status" value="1"/>
</dbReference>
<keyword evidence="1" id="KW-0547">Nucleotide-binding</keyword>
<evidence type="ECO:0000256" key="2">
    <source>
        <dbReference type="ARBA" id="ARBA00022763"/>
    </source>
</evidence>
<feature type="domain" description="Helicase ATP-binding" evidence="10">
    <location>
        <begin position="42"/>
        <end position="235"/>
    </location>
</feature>
<dbReference type="GO" id="GO:0004386">
    <property type="term" value="F:helicase activity"/>
    <property type="evidence" value="ECO:0007669"/>
    <property type="project" value="UniProtKB-KW"/>
</dbReference>
<dbReference type="SUPFAM" id="SSF52540">
    <property type="entry name" value="P-loop containing nucleoside triphosphate hydrolases"/>
    <property type="match status" value="1"/>
</dbReference>
<evidence type="ECO:0000256" key="3">
    <source>
        <dbReference type="ARBA" id="ARBA00022801"/>
    </source>
</evidence>
<dbReference type="HOGENOM" id="CLU_002025_3_0_11"/>
<dbReference type="Pfam" id="PF00270">
    <property type="entry name" value="DEAD"/>
    <property type="match status" value="1"/>
</dbReference>
<dbReference type="Gene3D" id="3.40.50.300">
    <property type="entry name" value="P-loop containing nucleotide triphosphate hydrolases"/>
    <property type="match status" value="2"/>
</dbReference>
<evidence type="ECO:0000256" key="6">
    <source>
        <dbReference type="ARBA" id="ARBA00023125"/>
    </source>
</evidence>
<dbReference type="Pfam" id="PF00271">
    <property type="entry name" value="Helicase_C"/>
    <property type="match status" value="1"/>
</dbReference>
<evidence type="ECO:0000313" key="13">
    <source>
        <dbReference type="Proteomes" id="UP000000851"/>
    </source>
</evidence>
<keyword evidence="7" id="KW-0234">DNA repair</keyword>
<evidence type="ECO:0000259" key="11">
    <source>
        <dbReference type="PROSITE" id="PS51194"/>
    </source>
</evidence>
<dbReference type="RefSeq" id="WP_012785793.1">
    <property type="nucleotide sequence ID" value="NC_013131.1"/>
</dbReference>
<evidence type="ECO:0000256" key="4">
    <source>
        <dbReference type="ARBA" id="ARBA00022806"/>
    </source>
</evidence>
<dbReference type="InterPro" id="IPR027417">
    <property type="entry name" value="P-loop_NTPase"/>
</dbReference>
<evidence type="ECO:0000256" key="1">
    <source>
        <dbReference type="ARBA" id="ARBA00022741"/>
    </source>
</evidence>
<dbReference type="InterPro" id="IPR055369">
    <property type="entry name" value="WH2_Lhr"/>
</dbReference>
<dbReference type="Pfam" id="PF23235">
    <property type="entry name" value="WHD_3rd_Lhr"/>
    <property type="match status" value="1"/>
</dbReference>
<dbReference type="InterPro" id="IPR001650">
    <property type="entry name" value="Helicase_C-like"/>
</dbReference>
<gene>
    <name evidence="12" type="ordered locus">Caci_1578</name>
</gene>
<dbReference type="SMART" id="SM00490">
    <property type="entry name" value="HELICc"/>
    <property type="match status" value="1"/>
</dbReference>
<feature type="region of interest" description="Disordered" evidence="9">
    <location>
        <begin position="1486"/>
        <end position="1510"/>
    </location>
</feature>
<sequence length="1604" mass="171381">MDRMAASIRKAGSAALSHFHPATQAWFTAAFAEPTTAQAGAWNALAEEKNALVVAPTGSGKTLAAFLAALDRLAFGPPPSEPKRRCRVLYVSPLKALAVDVERNLRAPLAGLKQAAARLGLPEPDVDIAVRSGDTPADQRRRFMTKPSDILITTPESLFLLLTSAARESLRGVETVIIDEVHAVAGTKRGSHLAVSLERLDALLERPARRIGLSATVRPAETVAQFLGGPHPVHIVAPKIAKTFDIRVSVPVEDMGALDTDDGELVAADQTGRRQVSVWPHVEAAVADLIERHRSTIVFTNSRRLAERLTGKLNEAHWERVTGGTAGSPGSPGSPGSDPERDARDPLEEPLSVKQVLAASPPAEVMAQAGQVSGAPPVLARAHHGSVSKEQRADIEEALKAGNLPAVVATSSLELGIDMGAVDLVIQVESPPSVAAGLQRVGRAGHQVGAISRGVIFPKYRGDLVQSAVVAERMASGSIEALKVVRNPLDVLAQQIIAMVAIEDWPAADLIALIRRAMPFTALPDSAYESVLDLLSGRYPSDEFAELKPRIVWDRVEGKLSARPGAQRLAVTSGGTIPDRGYFGVFLAGAKEGAKRVGELDEEMVYESRVGDVFTLGSSSWRIEDITHDRVLVSPAPGMPGKLPFWHGDALGRPLELGRALGGFLRELGKADEAVSKARLKESGLDEWAADNLLSYLREQKQATGRIPDDRTIVVERTRDELGDWKILVHSPFGAQVHAPWALAIGTRLRERYGLDAQVMHADDGIVLRLPDTDAADPTTETLGLLFGSDEIEEIVTGEIGGSALFASRFRECAGRALLLPRTRPGKRTPLWQQRQRSAQLLSVAAKHASFPIVLEAVREVLQDVYDVPGLIELCRDIEARKVRIVEVETAQPSPFARSLLFGYIAQFMYEGDSPLAERRAAALSLDPALLAELLGQTGLRDLLDPDILTALEEELQYLTPNRRARDGEDAADLLRLLGPLSTAEAAARGIEAAWLVDLESARRIIRVRIAGEERWAAIEDAGRLQDALGVPLPVGIPEAFTAVVADPLGDLVARYARTHGPFNAIEPATRFGIPASSVIAALERLAAAGRVLSGEFRPGGSGMEWCDAEVLRRVRRRTMAALRKEAEPVQPRALAMLLPAWQSVGRAAASPLRGTDGVLRVVEQLAGAVVPASALERLILPSRIVDYSPTMLDELTSSGEVVWAGAGSLAGDDGWVTLCPAELAPLLLPEPSEALDPGPVHEAILEALGEDAALFLRGIVARVSDTFSSGEVLSGLWDLLWAGYITNDTLAPLRGLLGSGKSAHKTRRPTPRGRYARFGVAAVAADQNASAAVSPSAAGRWSRLAPRIADPTRRAHLLGEVLLDRYGVVTRGSVMSEHIPGGYAGVYSVLSAYEEAGRTRRGYFVEGLGAAQFAAEGAVDRLRSLAAALETLQNREHEATGAALDDSVHKLMGTPHEYTPRRPKKDPERIGALVLAATDPANAYGAALPWPTRPTPEDPNATTNTGHKPGRKAGALVVLVDGALTLYVERGGRTLLSWTEDPAALQPAADALALTVRDGWLGKLTVSKTDGEDVLYAGKTSPLAQALAAAGFRTTPSGLRLRS</sequence>
<feature type="region of interest" description="Disordered" evidence="9">
    <location>
        <begin position="316"/>
        <end position="345"/>
    </location>
</feature>
<dbReference type="PANTHER" id="PTHR47962">
    <property type="entry name" value="ATP-DEPENDENT HELICASE LHR-RELATED-RELATED"/>
    <property type="match status" value="1"/>
</dbReference>
<dbReference type="Pfam" id="PF08494">
    <property type="entry name" value="DEAD_assoc"/>
    <property type="match status" value="1"/>
</dbReference>
<evidence type="ECO:0000313" key="12">
    <source>
        <dbReference type="EMBL" id="ACU70499.1"/>
    </source>
</evidence>
<keyword evidence="5" id="KW-0067">ATP-binding</keyword>
<feature type="compositionally biased region" description="Low complexity" evidence="9">
    <location>
        <begin position="328"/>
        <end position="337"/>
    </location>
</feature>
<dbReference type="Pfam" id="PF19306">
    <property type="entry name" value="WHD_Lhr"/>
    <property type="match status" value="1"/>
</dbReference>
<dbReference type="PROSITE" id="PS51194">
    <property type="entry name" value="HELICASE_CTER"/>
    <property type="match status" value="1"/>
</dbReference>
<evidence type="ECO:0000256" key="7">
    <source>
        <dbReference type="ARBA" id="ARBA00023204"/>
    </source>
</evidence>
<proteinExistence type="predicted"/>
<accession>C7QAA1</accession>
<dbReference type="InterPro" id="IPR011545">
    <property type="entry name" value="DEAD/DEAH_box_helicase_dom"/>
</dbReference>
<dbReference type="PROSITE" id="PS51192">
    <property type="entry name" value="HELICASE_ATP_BIND_1"/>
    <property type="match status" value="1"/>
</dbReference>
<dbReference type="GO" id="GO:0006281">
    <property type="term" value="P:DNA repair"/>
    <property type="evidence" value="ECO:0007669"/>
    <property type="project" value="UniProtKB-KW"/>
</dbReference>
<dbReference type="GO" id="GO:0003677">
    <property type="term" value="F:DNA binding"/>
    <property type="evidence" value="ECO:0007669"/>
    <property type="project" value="UniProtKB-KW"/>
</dbReference>
<protein>
    <submittedName>
        <fullName evidence="12">DEAD/H associated domain protein</fullName>
    </submittedName>
</protein>
<organism evidence="12 13">
    <name type="scientific">Catenulispora acidiphila (strain DSM 44928 / JCM 14897 / NBRC 102108 / NRRL B-24433 / ID139908)</name>
    <dbReference type="NCBI Taxonomy" id="479433"/>
    <lineage>
        <taxon>Bacteria</taxon>
        <taxon>Bacillati</taxon>
        <taxon>Actinomycetota</taxon>
        <taxon>Actinomycetes</taxon>
        <taxon>Catenulisporales</taxon>
        <taxon>Catenulisporaceae</taxon>
        <taxon>Catenulispora</taxon>
    </lineage>
</organism>
<dbReference type="GO" id="GO:0005524">
    <property type="term" value="F:ATP binding"/>
    <property type="evidence" value="ECO:0007669"/>
    <property type="project" value="UniProtKB-KW"/>
</dbReference>
<dbReference type="eggNOG" id="COG1201">
    <property type="taxonomic scope" value="Bacteria"/>
</dbReference>
<dbReference type="PANTHER" id="PTHR47962:SF5">
    <property type="entry name" value="ATP-DEPENDENT HELICASE LHR-RELATED"/>
    <property type="match status" value="1"/>
</dbReference>
<keyword evidence="4" id="KW-0347">Helicase</keyword>
<keyword evidence="13" id="KW-1185">Reference proteome</keyword>
<evidence type="ECO:0000256" key="9">
    <source>
        <dbReference type="SAM" id="MobiDB-lite"/>
    </source>
</evidence>
<keyword evidence="2" id="KW-0227">DNA damage</keyword>
<dbReference type="Pfam" id="PF23234">
    <property type="entry name" value="WHD_4th_Lhr"/>
    <property type="match status" value="1"/>
</dbReference>
<dbReference type="GO" id="GO:0016887">
    <property type="term" value="F:ATP hydrolysis activity"/>
    <property type="evidence" value="ECO:0007669"/>
    <property type="project" value="TreeGrafter"/>
</dbReference>